<evidence type="ECO:0000256" key="1">
    <source>
        <dbReference type="ARBA" id="ARBA00023002"/>
    </source>
</evidence>
<dbReference type="EMBL" id="CM029038">
    <property type="protein sequence ID" value="KAG2651632.1"/>
    <property type="molecule type" value="Genomic_DNA"/>
</dbReference>
<dbReference type="AlphaFoldDB" id="A0A8T0WR73"/>
<comment type="caution">
    <text evidence="6">The sequence shown here is derived from an EMBL/GenBank/DDBJ whole genome shotgun (WGS) entry which is preliminary data.</text>
</comment>
<dbReference type="Pfam" id="PF01494">
    <property type="entry name" value="FAD_binding_3"/>
    <property type="match status" value="2"/>
</dbReference>
<evidence type="ECO:0000256" key="3">
    <source>
        <dbReference type="ARBA" id="ARBA00024018"/>
    </source>
</evidence>
<evidence type="ECO:0000256" key="4">
    <source>
        <dbReference type="SAM" id="Phobius"/>
    </source>
</evidence>
<keyword evidence="2" id="KW-0503">Monooxygenase</keyword>
<evidence type="ECO:0000313" key="6">
    <source>
        <dbReference type="EMBL" id="KAG2651632.1"/>
    </source>
</evidence>
<sequence>MAEAHGIVIVGGGICGLATALALHRKGIASLVLEKSEVLRAEGAGIGVQANGWRALEQLGVAGELRKTAGLITSYHDVWMQGDKTTRDRYPVRTELRCLNRKDLIEALAKDLPAAAIRFGCRIAAVHEDPGGRGAAVLTMADGTTIKAKVTRQETCNHAHTSSCHHQVIDRLDHFHSPSELKLLSTMQVLIGCDGGTNSVVARYLGLPPVRTIPRPVLRGFTSYPHGHPFENEFLRLRVGDFFIGRLTITDTLVHFFVTMPAPSAADAGLAGADLRDVRDHVLKELEDHRCPAEITEVVRGSDPESLNLVTKFWYRPPWEVALGGFRKGAVTVAGDAMHAMGPFIGQGGSAGLEDAVVLARPLARAAGGAGEGEDDGEGVVGGAIEAYIRERRLRLALLSLESYIMGVLLVRSPSPVVKLACVAVLVLLGSKSLRHANFDCGRL</sequence>
<protein>
    <recommendedName>
        <fullName evidence="5">FAD-binding domain-containing protein</fullName>
    </recommendedName>
</protein>
<gene>
    <name evidence="6" type="ORF">PVAP13_1NG294600</name>
</gene>
<dbReference type="SUPFAM" id="SSF51905">
    <property type="entry name" value="FAD/NAD(P)-binding domain"/>
    <property type="match status" value="2"/>
</dbReference>
<dbReference type="PANTHER" id="PTHR45934">
    <property type="entry name" value="FAD/NAD(P)-BINDING OXIDOREDUCTASE FAMILY PROTEIN"/>
    <property type="match status" value="1"/>
</dbReference>
<dbReference type="PANTHER" id="PTHR45934:SF2">
    <property type="entry name" value="MONOOXYGENASE 1"/>
    <property type="match status" value="1"/>
</dbReference>
<dbReference type="InterPro" id="IPR002938">
    <property type="entry name" value="FAD-bd"/>
</dbReference>
<evidence type="ECO:0000259" key="5">
    <source>
        <dbReference type="Pfam" id="PF01494"/>
    </source>
</evidence>
<dbReference type="GO" id="GO:0071949">
    <property type="term" value="F:FAD binding"/>
    <property type="evidence" value="ECO:0007669"/>
    <property type="project" value="InterPro"/>
</dbReference>
<keyword evidence="1" id="KW-0560">Oxidoreductase</keyword>
<keyword evidence="4" id="KW-1133">Transmembrane helix</keyword>
<dbReference type="InterPro" id="IPR036188">
    <property type="entry name" value="FAD/NAD-bd_sf"/>
</dbReference>
<keyword evidence="7" id="KW-1185">Reference proteome</keyword>
<feature type="domain" description="FAD-binding" evidence="5">
    <location>
        <begin position="324"/>
        <end position="372"/>
    </location>
</feature>
<reference evidence="6" key="1">
    <citation type="submission" date="2020-05" db="EMBL/GenBank/DDBJ databases">
        <title>WGS assembly of Panicum virgatum.</title>
        <authorList>
            <person name="Lovell J.T."/>
            <person name="Jenkins J."/>
            <person name="Shu S."/>
            <person name="Juenger T.E."/>
            <person name="Schmutz J."/>
        </authorList>
    </citation>
    <scope>NUCLEOTIDE SEQUENCE</scope>
    <source>
        <strain evidence="6">AP13</strain>
    </source>
</reference>
<comment type="similarity">
    <text evidence="3">Belongs to the 3-hydroxybenzoate 6-hydroxylase family.</text>
</comment>
<evidence type="ECO:0000313" key="7">
    <source>
        <dbReference type="Proteomes" id="UP000823388"/>
    </source>
</evidence>
<name>A0A8T0WR73_PANVG</name>
<dbReference type="GO" id="GO:0004497">
    <property type="term" value="F:monooxygenase activity"/>
    <property type="evidence" value="ECO:0007669"/>
    <property type="project" value="UniProtKB-KW"/>
</dbReference>
<proteinExistence type="inferred from homology"/>
<dbReference type="InterPro" id="IPR044560">
    <property type="entry name" value="MOase"/>
</dbReference>
<feature type="domain" description="FAD-binding" evidence="5">
    <location>
        <begin position="7"/>
        <end position="148"/>
    </location>
</feature>
<dbReference type="Gene3D" id="3.50.50.60">
    <property type="entry name" value="FAD/NAD(P)-binding domain"/>
    <property type="match status" value="2"/>
</dbReference>
<dbReference type="PRINTS" id="PR00420">
    <property type="entry name" value="RNGMNOXGNASE"/>
</dbReference>
<organism evidence="6 7">
    <name type="scientific">Panicum virgatum</name>
    <name type="common">Blackwell switchgrass</name>
    <dbReference type="NCBI Taxonomy" id="38727"/>
    <lineage>
        <taxon>Eukaryota</taxon>
        <taxon>Viridiplantae</taxon>
        <taxon>Streptophyta</taxon>
        <taxon>Embryophyta</taxon>
        <taxon>Tracheophyta</taxon>
        <taxon>Spermatophyta</taxon>
        <taxon>Magnoliopsida</taxon>
        <taxon>Liliopsida</taxon>
        <taxon>Poales</taxon>
        <taxon>Poaceae</taxon>
        <taxon>PACMAD clade</taxon>
        <taxon>Panicoideae</taxon>
        <taxon>Panicodae</taxon>
        <taxon>Paniceae</taxon>
        <taxon>Panicinae</taxon>
        <taxon>Panicum</taxon>
        <taxon>Panicum sect. Hiantes</taxon>
    </lineage>
</organism>
<keyword evidence="4" id="KW-0472">Membrane</keyword>
<keyword evidence="4" id="KW-0812">Transmembrane</keyword>
<accession>A0A8T0WR73</accession>
<evidence type="ECO:0000256" key="2">
    <source>
        <dbReference type="ARBA" id="ARBA00023033"/>
    </source>
</evidence>
<feature type="transmembrane region" description="Helical" evidence="4">
    <location>
        <begin position="6"/>
        <end position="23"/>
    </location>
</feature>
<dbReference type="Proteomes" id="UP000823388">
    <property type="component" value="Chromosome 1N"/>
</dbReference>